<gene>
    <name evidence="1" type="ORF">HM1_1235</name>
</gene>
<dbReference type="STRING" id="498761.HM1_1235"/>
<proteinExistence type="predicted"/>
<protein>
    <submittedName>
        <fullName evidence="1">Uncharacterized protein</fullName>
    </submittedName>
</protein>
<evidence type="ECO:0000313" key="2">
    <source>
        <dbReference type="Proteomes" id="UP000008550"/>
    </source>
</evidence>
<dbReference type="RefSeq" id="WP_012281874.1">
    <property type="nucleotide sequence ID" value="NC_010337.2"/>
</dbReference>
<name>B0TH16_HELMI</name>
<dbReference type="Proteomes" id="UP000008550">
    <property type="component" value="Chromosome"/>
</dbReference>
<organism evidence="1 2">
    <name type="scientific">Heliobacterium modesticaldum (strain ATCC 51547 / Ice1)</name>
    <dbReference type="NCBI Taxonomy" id="498761"/>
    <lineage>
        <taxon>Bacteria</taxon>
        <taxon>Bacillati</taxon>
        <taxon>Bacillota</taxon>
        <taxon>Clostridia</taxon>
        <taxon>Eubacteriales</taxon>
        <taxon>Heliobacteriaceae</taxon>
        <taxon>Heliomicrobium</taxon>
    </lineage>
</organism>
<accession>B0TH16</accession>
<keyword evidence="2" id="KW-1185">Reference proteome</keyword>
<dbReference type="HOGENOM" id="CLU_1487115_0_0_9"/>
<dbReference type="AlphaFoldDB" id="B0TH16"/>
<dbReference type="OrthoDB" id="9780503at2"/>
<sequence length="181" mass="21043">MTTNGSIALDHLFTDDTIRRLAKIKLSYHPIHEQNPHYDAIFEHNVRILTALNVYTTVIYVMLPERIARYPAMAERFTTLGAVMCPNFLVGEHQGKRYPEAYSPEEREYIVSAYRTVHTRFLSEYGFHQPTMRCCRAGYSRFNIYLESGRVNPCEHQAFREIFNFLSEAPVTFTGKKLAEP</sequence>
<dbReference type="InterPro" id="IPR058240">
    <property type="entry name" value="rSAM_sf"/>
</dbReference>
<evidence type="ECO:0000313" key="1">
    <source>
        <dbReference type="EMBL" id="ABZ83341.1"/>
    </source>
</evidence>
<dbReference type="EMBL" id="CP000930">
    <property type="protein sequence ID" value="ABZ83341.1"/>
    <property type="molecule type" value="Genomic_DNA"/>
</dbReference>
<reference evidence="1 2" key="1">
    <citation type="journal article" date="2008" name="J. Bacteriol.">
        <title>The genome of Heliobacterium modesticaldum, a phototrophic representative of the Firmicutes containing the simplest photosynthetic apparatus.</title>
        <authorList>
            <person name="Sattley W.M."/>
            <person name="Madigan M.T."/>
            <person name="Swingley W.D."/>
            <person name="Cheung P.C."/>
            <person name="Clocksin K.M."/>
            <person name="Conrad A.L."/>
            <person name="Dejesa L.C."/>
            <person name="Honchak B.M."/>
            <person name="Jung D.O."/>
            <person name="Karbach L.E."/>
            <person name="Kurdoglu A."/>
            <person name="Lahiri S."/>
            <person name="Mastrian S.D."/>
            <person name="Page L.E."/>
            <person name="Taylor H.L."/>
            <person name="Wang Z.T."/>
            <person name="Raymond J."/>
            <person name="Chen M."/>
            <person name="Blankenship R.E."/>
            <person name="Touchman J.W."/>
        </authorList>
    </citation>
    <scope>NUCLEOTIDE SEQUENCE [LARGE SCALE GENOMIC DNA]</scope>
    <source>
        <strain evidence="2">ATCC 51547 / Ice1</strain>
    </source>
</reference>
<dbReference type="KEGG" id="hmo:HM1_1235"/>
<dbReference type="SUPFAM" id="SSF102114">
    <property type="entry name" value="Radical SAM enzymes"/>
    <property type="match status" value="1"/>
</dbReference>